<organism evidence="1 2">
    <name type="scientific">Caerostris extrusa</name>
    <name type="common">Bark spider</name>
    <name type="synonym">Caerostris bankana</name>
    <dbReference type="NCBI Taxonomy" id="172846"/>
    <lineage>
        <taxon>Eukaryota</taxon>
        <taxon>Metazoa</taxon>
        <taxon>Ecdysozoa</taxon>
        <taxon>Arthropoda</taxon>
        <taxon>Chelicerata</taxon>
        <taxon>Arachnida</taxon>
        <taxon>Araneae</taxon>
        <taxon>Araneomorphae</taxon>
        <taxon>Entelegynae</taxon>
        <taxon>Araneoidea</taxon>
        <taxon>Araneidae</taxon>
        <taxon>Caerostris</taxon>
    </lineage>
</organism>
<protein>
    <submittedName>
        <fullName evidence="1">Uncharacterized protein</fullName>
    </submittedName>
</protein>
<dbReference type="Proteomes" id="UP001054945">
    <property type="component" value="Unassembled WGS sequence"/>
</dbReference>
<dbReference type="EMBL" id="BPLR01007294">
    <property type="protein sequence ID" value="GIY15883.1"/>
    <property type="molecule type" value="Genomic_DNA"/>
</dbReference>
<keyword evidence="2" id="KW-1185">Reference proteome</keyword>
<evidence type="ECO:0000313" key="2">
    <source>
        <dbReference type="Proteomes" id="UP001054945"/>
    </source>
</evidence>
<evidence type="ECO:0000313" key="1">
    <source>
        <dbReference type="EMBL" id="GIY15883.1"/>
    </source>
</evidence>
<reference evidence="1 2" key="1">
    <citation type="submission" date="2021-06" db="EMBL/GenBank/DDBJ databases">
        <title>Caerostris extrusa draft genome.</title>
        <authorList>
            <person name="Kono N."/>
            <person name="Arakawa K."/>
        </authorList>
    </citation>
    <scope>NUCLEOTIDE SEQUENCE [LARGE SCALE GENOMIC DNA]</scope>
</reference>
<comment type="caution">
    <text evidence="1">The sequence shown here is derived from an EMBL/GenBank/DDBJ whole genome shotgun (WGS) entry which is preliminary data.</text>
</comment>
<name>A0AAV4R1U5_CAEEX</name>
<accession>A0AAV4R1U5</accession>
<dbReference type="AlphaFoldDB" id="A0AAV4R1U5"/>
<sequence>MVIGSSFSKLTPAEESLVGRCGTRPIVMLGHARLFLSGQPNEHKSLWQQSMISLSISMISTMIHDLLLHLHNLSTRIHDLLINLHDLSTMIHDLLIYLLDLPTIYP</sequence>
<proteinExistence type="predicted"/>
<gene>
    <name evidence="1" type="ORF">CEXT_581871</name>
</gene>